<evidence type="ECO:0000256" key="12">
    <source>
        <dbReference type="ARBA" id="ARBA00029826"/>
    </source>
</evidence>
<dbReference type="eggNOG" id="arCOG01857">
    <property type="taxonomic scope" value="Archaea"/>
</dbReference>
<evidence type="ECO:0000313" key="15">
    <source>
        <dbReference type="EMBL" id="ACS90139.1"/>
    </source>
</evidence>
<comment type="function">
    <text evidence="1 14">Specifically catalyzes the AdoMet-dependent 2'-O-ribose methylation of cytidine at position 56 in tRNAs.</text>
</comment>
<dbReference type="Proteomes" id="UP000009079">
    <property type="component" value="Chromosome"/>
</dbReference>
<comment type="catalytic activity">
    <reaction evidence="13 14">
        <text>cytidine(56) in tRNA + S-adenosyl-L-methionine = 2'-O-methylcytidine(56) in tRNA + S-adenosyl-L-homocysteine + H(+)</text>
        <dbReference type="Rhea" id="RHEA:42968"/>
        <dbReference type="Rhea" id="RHEA-COMP:10308"/>
        <dbReference type="Rhea" id="RHEA-COMP:10309"/>
        <dbReference type="ChEBI" id="CHEBI:15378"/>
        <dbReference type="ChEBI" id="CHEBI:57856"/>
        <dbReference type="ChEBI" id="CHEBI:59789"/>
        <dbReference type="ChEBI" id="CHEBI:74495"/>
        <dbReference type="ChEBI" id="CHEBI:82748"/>
        <dbReference type="EC" id="2.1.1.206"/>
    </reaction>
</comment>
<feature type="binding site" evidence="14">
    <location>
        <position position="80"/>
    </location>
    <ligand>
        <name>S-adenosyl-L-methionine</name>
        <dbReference type="ChEBI" id="CHEBI:59789"/>
    </ligand>
</feature>
<dbReference type="GO" id="GO:0002128">
    <property type="term" value="P:tRNA nucleoside ribose methylation"/>
    <property type="evidence" value="ECO:0007669"/>
    <property type="project" value="UniProtKB-UniRule"/>
</dbReference>
<evidence type="ECO:0000256" key="3">
    <source>
        <dbReference type="ARBA" id="ARBA00010324"/>
    </source>
</evidence>
<evidence type="ECO:0000256" key="7">
    <source>
        <dbReference type="ARBA" id="ARBA00022490"/>
    </source>
</evidence>
<dbReference type="GeneID" id="8096082"/>
<evidence type="ECO:0000256" key="5">
    <source>
        <dbReference type="ARBA" id="ARBA00012624"/>
    </source>
</evidence>
<dbReference type="NCBIfam" id="NF003048">
    <property type="entry name" value="PRK03958.1"/>
    <property type="match status" value="1"/>
</dbReference>
<keyword evidence="7 14" id="KW-0963">Cytoplasm</keyword>
<dbReference type="InterPro" id="IPR029026">
    <property type="entry name" value="tRNA_m1G_MTases_N"/>
</dbReference>
<dbReference type="SUPFAM" id="SSF75217">
    <property type="entry name" value="alpha/beta knot"/>
    <property type="match status" value="1"/>
</dbReference>
<dbReference type="RefSeq" id="WP_015849358.1">
    <property type="nucleotide sequence ID" value="NC_012883.1"/>
</dbReference>
<dbReference type="GO" id="GO:0005737">
    <property type="term" value="C:cytoplasm"/>
    <property type="evidence" value="ECO:0007669"/>
    <property type="project" value="UniProtKB-SubCell"/>
</dbReference>
<evidence type="ECO:0000256" key="8">
    <source>
        <dbReference type="ARBA" id="ARBA00022603"/>
    </source>
</evidence>
<keyword evidence="9 14" id="KW-0808">Transferase</keyword>
<evidence type="ECO:0000256" key="4">
    <source>
        <dbReference type="ARBA" id="ARBA00011738"/>
    </source>
</evidence>
<evidence type="ECO:0000256" key="10">
    <source>
        <dbReference type="ARBA" id="ARBA00022691"/>
    </source>
</evidence>
<dbReference type="STRING" id="604354.TSIB_1085"/>
<name>C6A3E4_THESM</name>
<comment type="subcellular location">
    <subcellularLocation>
        <location evidence="2 14">Cytoplasm</location>
    </subcellularLocation>
</comment>
<evidence type="ECO:0000256" key="11">
    <source>
        <dbReference type="ARBA" id="ARBA00022694"/>
    </source>
</evidence>
<dbReference type="CDD" id="cd18083">
    <property type="entry name" value="aTrm56-like"/>
    <property type="match status" value="1"/>
</dbReference>
<dbReference type="EMBL" id="CP001463">
    <property type="protein sequence ID" value="ACS90139.1"/>
    <property type="molecule type" value="Genomic_DNA"/>
</dbReference>
<evidence type="ECO:0000256" key="13">
    <source>
        <dbReference type="ARBA" id="ARBA00047792"/>
    </source>
</evidence>
<evidence type="ECO:0000256" key="6">
    <source>
        <dbReference type="ARBA" id="ARBA00013709"/>
    </source>
</evidence>
<dbReference type="Pfam" id="PF01994">
    <property type="entry name" value="Trm56"/>
    <property type="match status" value="1"/>
</dbReference>
<dbReference type="GO" id="GO:0106059">
    <property type="term" value="F:tRNA (cytidine(56)-2'-O)-methyltransferase activity"/>
    <property type="evidence" value="ECO:0007669"/>
    <property type="project" value="UniProtKB-EC"/>
</dbReference>
<dbReference type="PANTHER" id="PTHR42197">
    <property type="entry name" value="TRNA (CYTIDINE(56)-2'-O)-METHYLTRANSFERASE"/>
    <property type="match status" value="1"/>
</dbReference>
<feature type="binding site" evidence="14">
    <location>
        <begin position="126"/>
        <end position="133"/>
    </location>
    <ligand>
        <name>S-adenosyl-L-methionine</name>
        <dbReference type="ChEBI" id="CHEBI:59789"/>
    </ligand>
</feature>
<accession>C6A3E4</accession>
<sequence>MIVVLRLGHRPERDKRVTTHVALTARAFGADKIIIAAERDEHVYDSVMDVVTRWGGPFEVEFNPHWRQVLREWKGKIVHLTMYGIHIDKALPEIKEALKIEDILIVVGAEKVPREVYEIAHYNVAVGNQPHSEVAALAVFLDRVLDGEGLRKDFKNAKVKIIPQERGKKVISLEVSQNAE</sequence>
<evidence type="ECO:0000256" key="14">
    <source>
        <dbReference type="HAMAP-Rule" id="MF_00077"/>
    </source>
</evidence>
<evidence type="ECO:0000313" key="16">
    <source>
        <dbReference type="Proteomes" id="UP000009079"/>
    </source>
</evidence>
<organism evidence="15 16">
    <name type="scientific">Thermococcus sibiricus (strain DSM 12597 / MM 739)</name>
    <dbReference type="NCBI Taxonomy" id="604354"/>
    <lineage>
        <taxon>Archaea</taxon>
        <taxon>Methanobacteriati</taxon>
        <taxon>Methanobacteriota</taxon>
        <taxon>Thermococci</taxon>
        <taxon>Thermococcales</taxon>
        <taxon>Thermococcaceae</taxon>
        <taxon>Thermococcus</taxon>
    </lineage>
</organism>
<proteinExistence type="inferred from homology"/>
<reference evidence="15 16" key="1">
    <citation type="journal article" date="2009" name="Appl. Environ. Microbiol.">
        <title>Metabolic versatility and indigenous origin of the archaeon Thermococcus sibiricus, isolated from a siberian oil reservoir, as revealed by genome analysis.</title>
        <authorList>
            <person name="Mardanov A.V."/>
            <person name="Ravin N.V."/>
            <person name="Svetlitchnyi V.A."/>
            <person name="Beletsky A.V."/>
            <person name="Miroshnichenko M.L."/>
            <person name="Bonch-Osmolovskaya E.A."/>
            <person name="Skryabin K.G."/>
        </authorList>
    </citation>
    <scope>NUCLEOTIDE SEQUENCE [LARGE SCALE GENOMIC DNA]</scope>
    <source>
        <strain evidence="16">DSM 12597 / MM 739</strain>
    </source>
</reference>
<comment type="similarity">
    <text evidence="3 14">Belongs to the aTrm56 family.</text>
</comment>
<dbReference type="Gene3D" id="3.40.1280.10">
    <property type="match status" value="1"/>
</dbReference>
<dbReference type="KEGG" id="tsi:TSIB_1085"/>
<dbReference type="InterPro" id="IPR002845">
    <property type="entry name" value="tRNA_mtfrase_aTrm56"/>
</dbReference>
<dbReference type="OrthoDB" id="14397at2157"/>
<dbReference type="PANTHER" id="PTHR42197:SF1">
    <property type="entry name" value="TRNA (CYTIDINE(56)-2'-O)-METHYLTRANSFERASE"/>
    <property type="match status" value="1"/>
</dbReference>
<feature type="binding site" evidence="14">
    <location>
        <begin position="108"/>
        <end position="112"/>
    </location>
    <ligand>
        <name>S-adenosyl-L-methionine</name>
        <dbReference type="ChEBI" id="CHEBI:59789"/>
    </ligand>
</feature>
<dbReference type="HOGENOM" id="CLU_123709_0_0_2"/>
<comment type="subunit">
    <text evidence="4 14">Homodimer.</text>
</comment>
<dbReference type="AlphaFoldDB" id="C6A3E4"/>
<keyword evidence="8 14" id="KW-0489">Methyltransferase</keyword>
<keyword evidence="16" id="KW-1185">Reference proteome</keyword>
<evidence type="ECO:0000256" key="9">
    <source>
        <dbReference type="ARBA" id="ARBA00022679"/>
    </source>
</evidence>
<dbReference type="PIRSF" id="PIRSF016123">
    <property type="entry name" value="UCP016123"/>
    <property type="match status" value="1"/>
</dbReference>
<evidence type="ECO:0000256" key="2">
    <source>
        <dbReference type="ARBA" id="ARBA00004496"/>
    </source>
</evidence>
<gene>
    <name evidence="15" type="ordered locus">TSIB_1085</name>
</gene>
<evidence type="ECO:0000256" key="1">
    <source>
        <dbReference type="ARBA" id="ARBA00003959"/>
    </source>
</evidence>
<dbReference type="InterPro" id="IPR029028">
    <property type="entry name" value="Alpha/beta_knot_MTases"/>
</dbReference>
<protein>
    <recommendedName>
        <fullName evidence="6 14">tRNA (cytidine(56)-2'-O)-methyltransferase</fullName>
        <ecNumber evidence="5 14">2.1.1.206</ecNumber>
    </recommendedName>
    <alternativeName>
        <fullName evidence="12 14">tRNA ribose 2'-O-methyltransferase aTrm56</fullName>
    </alternativeName>
</protein>
<keyword evidence="10 14" id="KW-0949">S-adenosyl-L-methionine</keyword>
<dbReference type="EC" id="2.1.1.206" evidence="5 14"/>
<keyword evidence="11 14" id="KW-0819">tRNA processing</keyword>
<dbReference type="HAMAP" id="MF_00077">
    <property type="entry name" value="tRNA_methyltr_aTrm56"/>
    <property type="match status" value="1"/>
</dbReference>